<dbReference type="Gene3D" id="3.30.70.20">
    <property type="match status" value="1"/>
</dbReference>
<dbReference type="OrthoDB" id="9803192at2"/>
<dbReference type="PROSITE" id="PS51379">
    <property type="entry name" value="4FE4S_FER_2"/>
    <property type="match status" value="2"/>
</dbReference>
<sequence length="86" mass="9530">MAQTFNGRTLETEKGHWTIFPGLCKGCGLCIQKCPKKCMSWSDVLGVYGTPSVEINDECIACGICQNFCPDCAIAVEKKKEEKEKH</sequence>
<name>A0A1I2WBM5_9FIRM</name>
<dbReference type="Pfam" id="PF12838">
    <property type="entry name" value="Fer4_7"/>
    <property type="match status" value="1"/>
</dbReference>
<feature type="domain" description="4Fe-4S ferredoxin-type" evidence="4">
    <location>
        <begin position="15"/>
        <end position="44"/>
    </location>
</feature>
<dbReference type="GO" id="GO:0051536">
    <property type="term" value="F:iron-sulfur cluster binding"/>
    <property type="evidence" value="ECO:0007669"/>
    <property type="project" value="UniProtKB-KW"/>
</dbReference>
<evidence type="ECO:0000256" key="3">
    <source>
        <dbReference type="ARBA" id="ARBA00023014"/>
    </source>
</evidence>
<keyword evidence="2" id="KW-0408">Iron</keyword>
<dbReference type="InterPro" id="IPR017896">
    <property type="entry name" value="4Fe4S_Fe-S-bd"/>
</dbReference>
<evidence type="ECO:0000256" key="1">
    <source>
        <dbReference type="ARBA" id="ARBA00022723"/>
    </source>
</evidence>
<proteinExistence type="predicted"/>
<evidence type="ECO:0000313" key="6">
    <source>
        <dbReference type="Proteomes" id="UP000199337"/>
    </source>
</evidence>
<dbReference type="PANTHER" id="PTHR43122">
    <property type="entry name" value="FERREDOXIN SUBUNIT OF PYRUVATE:FLAVODOXIN OXIDOREDUCTASE-RELATED"/>
    <property type="match status" value="1"/>
</dbReference>
<evidence type="ECO:0000256" key="2">
    <source>
        <dbReference type="ARBA" id="ARBA00023004"/>
    </source>
</evidence>
<accession>A0A1I2WBM5</accession>
<gene>
    <name evidence="5" type="ORF">SAMN05660649_03412</name>
</gene>
<evidence type="ECO:0000313" key="5">
    <source>
        <dbReference type="EMBL" id="SFG98818.1"/>
    </source>
</evidence>
<keyword evidence="6" id="KW-1185">Reference proteome</keyword>
<organism evidence="5 6">
    <name type="scientific">Desulfotruncus arcticus DSM 17038</name>
    <dbReference type="NCBI Taxonomy" id="1121424"/>
    <lineage>
        <taxon>Bacteria</taxon>
        <taxon>Bacillati</taxon>
        <taxon>Bacillota</taxon>
        <taxon>Clostridia</taxon>
        <taxon>Eubacteriales</taxon>
        <taxon>Desulfallaceae</taxon>
        <taxon>Desulfotruncus</taxon>
    </lineage>
</organism>
<protein>
    <submittedName>
        <fullName evidence="5">2-oxoglutarate ferredoxin oxidoreductase subunit delta</fullName>
    </submittedName>
</protein>
<dbReference type="PANTHER" id="PTHR43122:SF2">
    <property type="entry name" value="FERREDOXIN SUBUNIT OF PYRUVATE:FLAVODOXIN OXIDOREDUCTASE"/>
    <property type="match status" value="1"/>
</dbReference>
<dbReference type="GO" id="GO:0046872">
    <property type="term" value="F:metal ion binding"/>
    <property type="evidence" value="ECO:0007669"/>
    <property type="project" value="UniProtKB-KW"/>
</dbReference>
<keyword evidence="1" id="KW-0479">Metal-binding</keyword>
<keyword evidence="3" id="KW-0411">Iron-sulfur</keyword>
<dbReference type="PROSITE" id="PS00198">
    <property type="entry name" value="4FE4S_FER_1"/>
    <property type="match status" value="1"/>
</dbReference>
<evidence type="ECO:0000259" key="4">
    <source>
        <dbReference type="PROSITE" id="PS51379"/>
    </source>
</evidence>
<dbReference type="STRING" id="341036.SAMN05660649_03412"/>
<dbReference type="RefSeq" id="WP_092472563.1">
    <property type="nucleotide sequence ID" value="NZ_FOOX01000013.1"/>
</dbReference>
<dbReference type="InterPro" id="IPR017900">
    <property type="entry name" value="4Fe4S_Fe_S_CS"/>
</dbReference>
<dbReference type="AlphaFoldDB" id="A0A1I2WBM5"/>
<feature type="domain" description="4Fe-4S ferredoxin-type" evidence="4">
    <location>
        <begin position="49"/>
        <end position="79"/>
    </location>
</feature>
<dbReference type="EMBL" id="FOOX01000013">
    <property type="protein sequence ID" value="SFG98818.1"/>
    <property type="molecule type" value="Genomic_DNA"/>
</dbReference>
<reference evidence="6" key="1">
    <citation type="submission" date="2016-10" db="EMBL/GenBank/DDBJ databases">
        <authorList>
            <person name="Varghese N."/>
            <person name="Submissions S."/>
        </authorList>
    </citation>
    <scope>NUCLEOTIDE SEQUENCE [LARGE SCALE GENOMIC DNA]</scope>
    <source>
        <strain evidence="6">DSM 17038</strain>
    </source>
</reference>
<dbReference type="SUPFAM" id="SSF54862">
    <property type="entry name" value="4Fe-4S ferredoxins"/>
    <property type="match status" value="1"/>
</dbReference>
<dbReference type="Proteomes" id="UP000199337">
    <property type="component" value="Unassembled WGS sequence"/>
</dbReference>